<dbReference type="InterPro" id="IPR011004">
    <property type="entry name" value="Trimer_LpxA-like_sf"/>
</dbReference>
<dbReference type="InterPro" id="IPR001451">
    <property type="entry name" value="Hexapep"/>
</dbReference>
<dbReference type="AlphaFoldDB" id="A0A917JEA2"/>
<accession>A0A917JEA2</accession>
<dbReference type="PANTHER" id="PTHR23416:SF23">
    <property type="entry name" value="ACETYLTRANSFERASE C18B11.09C-RELATED"/>
    <property type="match status" value="1"/>
</dbReference>
<keyword evidence="7" id="KW-1185">Reference proteome</keyword>
<keyword evidence="2" id="KW-0808">Transferase</keyword>
<evidence type="ECO:0000313" key="7">
    <source>
        <dbReference type="Proteomes" id="UP000622610"/>
    </source>
</evidence>
<dbReference type="Pfam" id="PF14602">
    <property type="entry name" value="Hexapep_2"/>
    <property type="match status" value="1"/>
</dbReference>
<dbReference type="EMBL" id="BMDT01000001">
    <property type="protein sequence ID" value="GGI64380.1"/>
    <property type="molecule type" value="Genomic_DNA"/>
</dbReference>
<dbReference type="Pfam" id="PF00132">
    <property type="entry name" value="Hexapep"/>
    <property type="match status" value="1"/>
</dbReference>
<evidence type="ECO:0000259" key="5">
    <source>
        <dbReference type="SMART" id="SM01266"/>
    </source>
</evidence>
<dbReference type="GO" id="GO:0008374">
    <property type="term" value="F:O-acyltransferase activity"/>
    <property type="evidence" value="ECO:0007669"/>
    <property type="project" value="TreeGrafter"/>
</dbReference>
<dbReference type="CDD" id="cd03357">
    <property type="entry name" value="LbH_MAT_GAT"/>
    <property type="match status" value="1"/>
</dbReference>
<comment type="caution">
    <text evidence="6">The sequence shown here is derived from an EMBL/GenBank/DDBJ whole genome shotgun (WGS) entry which is preliminary data.</text>
</comment>
<dbReference type="Gene3D" id="2.160.10.10">
    <property type="entry name" value="Hexapeptide repeat proteins"/>
    <property type="match status" value="1"/>
</dbReference>
<dbReference type="PANTHER" id="PTHR23416">
    <property type="entry name" value="SIALIC ACID SYNTHASE-RELATED"/>
    <property type="match status" value="1"/>
</dbReference>
<reference evidence="6" key="2">
    <citation type="submission" date="2020-09" db="EMBL/GenBank/DDBJ databases">
        <authorList>
            <person name="Sun Q."/>
            <person name="Sedlacek I."/>
        </authorList>
    </citation>
    <scope>NUCLEOTIDE SEQUENCE</scope>
    <source>
        <strain evidence="6">CCM 8433</strain>
    </source>
</reference>
<proteinExistence type="inferred from homology"/>
<feature type="domain" description="Maltose/galactoside acetyltransferase" evidence="5">
    <location>
        <begin position="5"/>
        <end position="59"/>
    </location>
</feature>
<evidence type="ECO:0000256" key="1">
    <source>
        <dbReference type="ARBA" id="ARBA00007274"/>
    </source>
</evidence>
<evidence type="ECO:0000256" key="3">
    <source>
        <dbReference type="ARBA" id="ARBA00022737"/>
    </source>
</evidence>
<dbReference type="InterPro" id="IPR018357">
    <property type="entry name" value="Hexapep_transf_CS"/>
</dbReference>
<evidence type="ECO:0000256" key="2">
    <source>
        <dbReference type="ARBA" id="ARBA00022679"/>
    </source>
</evidence>
<organism evidence="6 7">
    <name type="scientific">Enterococcus alcedinis</name>
    <dbReference type="NCBI Taxonomy" id="1274384"/>
    <lineage>
        <taxon>Bacteria</taxon>
        <taxon>Bacillati</taxon>
        <taxon>Bacillota</taxon>
        <taxon>Bacilli</taxon>
        <taxon>Lactobacillales</taxon>
        <taxon>Enterococcaceae</taxon>
        <taxon>Enterococcus</taxon>
    </lineage>
</organism>
<comment type="similarity">
    <text evidence="1">Belongs to the transferase hexapeptide repeat family.</text>
</comment>
<evidence type="ECO:0000256" key="4">
    <source>
        <dbReference type="ARBA" id="ARBA00023315"/>
    </source>
</evidence>
<dbReference type="SMART" id="SM01266">
    <property type="entry name" value="Mac"/>
    <property type="match status" value="1"/>
</dbReference>
<dbReference type="FunFam" id="2.160.10.10:FF:000025">
    <property type="entry name" value="Hexapeptide-repeat containing-acetyltransferase"/>
    <property type="match status" value="1"/>
</dbReference>
<reference evidence="6" key="1">
    <citation type="journal article" date="2014" name="Int. J. Syst. Evol. Microbiol.">
        <title>Complete genome sequence of Corynebacterium casei LMG S-19264T (=DSM 44701T), isolated from a smear-ripened cheese.</title>
        <authorList>
            <consortium name="US DOE Joint Genome Institute (JGI-PGF)"/>
            <person name="Walter F."/>
            <person name="Albersmeier A."/>
            <person name="Kalinowski J."/>
            <person name="Ruckert C."/>
        </authorList>
    </citation>
    <scope>NUCLEOTIDE SEQUENCE</scope>
    <source>
        <strain evidence="6">CCM 8433</strain>
    </source>
</reference>
<name>A0A917JEA2_9ENTE</name>
<dbReference type="InterPro" id="IPR051159">
    <property type="entry name" value="Hexapeptide_acetyltransf"/>
</dbReference>
<keyword evidence="3" id="KW-0677">Repeat</keyword>
<evidence type="ECO:0000313" key="6">
    <source>
        <dbReference type="EMBL" id="GGI64380.1"/>
    </source>
</evidence>
<dbReference type="GO" id="GO:0005829">
    <property type="term" value="C:cytosol"/>
    <property type="evidence" value="ECO:0007669"/>
    <property type="project" value="TreeGrafter"/>
</dbReference>
<dbReference type="GO" id="GO:0016407">
    <property type="term" value="F:acetyltransferase activity"/>
    <property type="evidence" value="ECO:0007669"/>
    <property type="project" value="InterPro"/>
</dbReference>
<dbReference type="InterPro" id="IPR024688">
    <property type="entry name" value="Mac_dom"/>
</dbReference>
<keyword evidence="4" id="KW-0012">Acyltransferase</keyword>
<sequence length="196" mass="21602">MKTEKEKSFAGEWYDPNGDTELIAERETAMDLCHKINLLPMNSDERESLLAKLFPNKAKNTIIMNPIWADYGLYSTIGEGSFINRNAYLMDGGKITIGKYCFIGPNCGMYTANHAFDPIERRTGLEVALPIVIEDDVWIGGDVTIAPGVTIGKGSIIGAKSLVNKDIPANVIAVGHPCRVLREITETDRVSPTHYL</sequence>
<dbReference type="PROSITE" id="PS00101">
    <property type="entry name" value="HEXAPEP_TRANSFERASES"/>
    <property type="match status" value="1"/>
</dbReference>
<dbReference type="Pfam" id="PF12464">
    <property type="entry name" value="Mac"/>
    <property type="match status" value="1"/>
</dbReference>
<dbReference type="RefSeq" id="WP_188366244.1">
    <property type="nucleotide sequence ID" value="NZ_BMDT01000001.1"/>
</dbReference>
<gene>
    <name evidence="6" type="ORF">GCM10011482_00340</name>
</gene>
<protein>
    <submittedName>
        <fullName evidence="6">Maltose O-acetyltransferase</fullName>
    </submittedName>
</protein>
<dbReference type="SUPFAM" id="SSF51161">
    <property type="entry name" value="Trimeric LpxA-like enzymes"/>
    <property type="match status" value="1"/>
</dbReference>
<dbReference type="Proteomes" id="UP000622610">
    <property type="component" value="Unassembled WGS sequence"/>
</dbReference>